<organism evidence="2 3">
    <name type="scientific">Hyalella azteca</name>
    <name type="common">Amphipod</name>
    <dbReference type="NCBI Taxonomy" id="294128"/>
    <lineage>
        <taxon>Eukaryota</taxon>
        <taxon>Metazoa</taxon>
        <taxon>Ecdysozoa</taxon>
        <taxon>Arthropoda</taxon>
        <taxon>Crustacea</taxon>
        <taxon>Multicrustacea</taxon>
        <taxon>Malacostraca</taxon>
        <taxon>Eumalacostraca</taxon>
        <taxon>Peracarida</taxon>
        <taxon>Amphipoda</taxon>
        <taxon>Senticaudata</taxon>
        <taxon>Talitrida</taxon>
        <taxon>Talitroidea</taxon>
        <taxon>Hyalellidae</taxon>
        <taxon>Hyalella</taxon>
    </lineage>
</organism>
<feature type="region of interest" description="Disordered" evidence="1">
    <location>
        <begin position="1"/>
        <end position="112"/>
    </location>
</feature>
<dbReference type="GO" id="GO:0001223">
    <property type="term" value="F:transcription coactivator binding"/>
    <property type="evidence" value="ECO:0007669"/>
    <property type="project" value="TreeGrafter"/>
</dbReference>
<feature type="compositionally biased region" description="Pro residues" evidence="1">
    <location>
        <begin position="96"/>
        <end position="107"/>
    </location>
</feature>
<dbReference type="PANTHER" id="PTHR17604:SF7">
    <property type="entry name" value="TONDU-DOMAIN-CONTAINING GROWTH INHIBITOR, ISOFORM A"/>
    <property type="match status" value="1"/>
</dbReference>
<dbReference type="PANTHER" id="PTHR17604">
    <property type="entry name" value="TRANSCRIPTION COFACTOR VESTIGIAL-LIKE PROTEIN 4"/>
    <property type="match status" value="1"/>
</dbReference>
<dbReference type="KEGG" id="hazt:108670062"/>
<dbReference type="InterPro" id="IPR006627">
    <property type="entry name" value="TDU_repeat"/>
</dbReference>
<accession>A0A8B7NI12</accession>
<dbReference type="InterPro" id="IPR028184">
    <property type="entry name" value="VGLL4"/>
</dbReference>
<dbReference type="SMART" id="SM00711">
    <property type="entry name" value="TDU"/>
    <property type="match status" value="2"/>
</dbReference>
<feature type="compositionally biased region" description="Polar residues" evidence="1">
    <location>
        <begin position="449"/>
        <end position="464"/>
    </location>
</feature>
<dbReference type="OrthoDB" id="10040691at2759"/>
<evidence type="ECO:0000313" key="3">
    <source>
        <dbReference type="RefSeq" id="XP_018013001.1"/>
    </source>
</evidence>
<feature type="region of interest" description="Disordered" evidence="1">
    <location>
        <begin position="145"/>
        <end position="178"/>
    </location>
</feature>
<feature type="compositionally biased region" description="Low complexity" evidence="1">
    <location>
        <begin position="221"/>
        <end position="236"/>
    </location>
</feature>
<feature type="region of interest" description="Disordered" evidence="1">
    <location>
        <begin position="281"/>
        <end position="314"/>
    </location>
</feature>
<feature type="compositionally biased region" description="Basic and acidic residues" evidence="1">
    <location>
        <begin position="466"/>
        <end position="476"/>
    </location>
</feature>
<proteinExistence type="predicted"/>
<feature type="region of interest" description="Disordered" evidence="1">
    <location>
        <begin position="221"/>
        <end position="268"/>
    </location>
</feature>
<dbReference type="AlphaFoldDB" id="A0A8B7NI12"/>
<gene>
    <name evidence="3" type="primary">LOC108670062</name>
</gene>
<dbReference type="GO" id="GO:0045892">
    <property type="term" value="P:negative regulation of DNA-templated transcription"/>
    <property type="evidence" value="ECO:0007669"/>
    <property type="project" value="TreeGrafter"/>
</dbReference>
<evidence type="ECO:0000313" key="2">
    <source>
        <dbReference type="Proteomes" id="UP000694843"/>
    </source>
</evidence>
<dbReference type="RefSeq" id="XP_018013001.1">
    <property type="nucleotide sequence ID" value="XM_018157512.1"/>
</dbReference>
<feature type="compositionally biased region" description="Low complexity" evidence="1">
    <location>
        <begin position="246"/>
        <end position="255"/>
    </location>
</feature>
<dbReference type="GeneID" id="108670062"/>
<feature type="compositionally biased region" description="Low complexity" evidence="1">
    <location>
        <begin position="1"/>
        <end position="18"/>
    </location>
</feature>
<feature type="compositionally biased region" description="Low complexity" evidence="1">
    <location>
        <begin position="297"/>
        <end position="309"/>
    </location>
</feature>
<name>A0A8B7NI12_HYAAZ</name>
<keyword evidence="2" id="KW-1185">Reference proteome</keyword>
<reference evidence="3" key="1">
    <citation type="submission" date="2025-08" db="UniProtKB">
        <authorList>
            <consortium name="RefSeq"/>
        </authorList>
    </citation>
    <scope>IDENTIFICATION</scope>
    <source>
        <tissue evidence="3">Whole organism</tissue>
    </source>
</reference>
<protein>
    <submittedName>
        <fullName evidence="3">Atrophin-1</fullName>
    </submittedName>
</protein>
<feature type="compositionally biased region" description="Pro residues" evidence="1">
    <location>
        <begin position="41"/>
        <end position="57"/>
    </location>
</feature>
<feature type="compositionally biased region" description="Polar residues" evidence="1">
    <location>
        <begin position="405"/>
        <end position="417"/>
    </location>
</feature>
<dbReference type="Proteomes" id="UP000694843">
    <property type="component" value="Unplaced"/>
</dbReference>
<feature type="region of interest" description="Disordered" evidence="1">
    <location>
        <begin position="405"/>
        <end position="476"/>
    </location>
</feature>
<feature type="compositionally biased region" description="Low complexity" evidence="1">
    <location>
        <begin position="148"/>
        <end position="163"/>
    </location>
</feature>
<evidence type="ECO:0000256" key="1">
    <source>
        <dbReference type="SAM" id="MobiDB-lite"/>
    </source>
</evidence>
<sequence length="476" mass="49886">MGASPSHSPHLPCHSPSLVQPISAHSPSLMQPHLAHSPSLLQPPLPAHSPLPGPPPHLYTMSYASFPADDAPLDMSLKRSSSPDRRYYSPHHYPAPASPSPPPPPHHPLLTGARPTIAEDVAARLPPPPPSYSVATAHLREKRPPITVPVNPSIPTNNNNNISMSNRNGVAKSDGGRTRQVVVRRSAAGAVDPEIDEHFRRSLGKTYHHIFDAAVTTPSVEPAPVVAPAPSAAASPGRDVRHKKQIAPPQALPQQPRSPPRVPSTDSVDDHFAKALGATWTELQARRNGTPPPPPSYSSATSRVSSTITQQSRLGGLEPNVSAVKTGAANGVLRPNSASVSTGRFNGNLVNGAPCSPVNSLATLSIVPVDRNSSSPGRTSPSASTAATITRVVTPARLKLESNSNYIEPVMKSQQNPKEIAGEKSPPTSRSSPPGDVVDKPSVGPVSTPVASPQSEAPSDSAATETPRHDNLPSSK</sequence>